<proteinExistence type="predicted"/>
<dbReference type="InterPro" id="IPR018379">
    <property type="entry name" value="BEN_domain"/>
</dbReference>
<dbReference type="PROSITE" id="PS51457">
    <property type="entry name" value="BEN"/>
    <property type="match status" value="1"/>
</dbReference>
<feature type="region of interest" description="Disordered" evidence="1">
    <location>
        <begin position="338"/>
        <end position="371"/>
    </location>
</feature>
<evidence type="ECO:0000313" key="4">
    <source>
        <dbReference type="Proteomes" id="UP001163046"/>
    </source>
</evidence>
<feature type="compositionally biased region" description="Low complexity" evidence="1">
    <location>
        <begin position="225"/>
        <end position="248"/>
    </location>
</feature>
<feature type="region of interest" description="Disordered" evidence="1">
    <location>
        <begin position="207"/>
        <end position="250"/>
    </location>
</feature>
<feature type="domain" description="BEN" evidence="2">
    <location>
        <begin position="384"/>
        <end position="473"/>
    </location>
</feature>
<feature type="region of interest" description="Disordered" evidence="1">
    <location>
        <begin position="84"/>
        <end position="177"/>
    </location>
</feature>
<feature type="compositionally biased region" description="Polar residues" evidence="1">
    <location>
        <begin position="340"/>
        <end position="357"/>
    </location>
</feature>
<evidence type="ECO:0000256" key="1">
    <source>
        <dbReference type="SAM" id="MobiDB-lite"/>
    </source>
</evidence>
<dbReference type="Proteomes" id="UP001163046">
    <property type="component" value="Unassembled WGS sequence"/>
</dbReference>
<dbReference type="OrthoDB" id="5989657at2759"/>
<reference evidence="3" key="1">
    <citation type="submission" date="2023-01" db="EMBL/GenBank/DDBJ databases">
        <title>Genome assembly of the deep-sea coral Lophelia pertusa.</title>
        <authorList>
            <person name="Herrera S."/>
            <person name="Cordes E."/>
        </authorList>
    </citation>
    <scope>NUCLEOTIDE SEQUENCE</scope>
    <source>
        <strain evidence="3">USNM1676648</strain>
        <tissue evidence="3">Polyp</tissue>
    </source>
</reference>
<evidence type="ECO:0000259" key="2">
    <source>
        <dbReference type="PROSITE" id="PS51457"/>
    </source>
</evidence>
<keyword evidence="4" id="KW-1185">Reference proteome</keyword>
<comment type="caution">
    <text evidence="3">The sequence shown here is derived from an EMBL/GenBank/DDBJ whole genome shotgun (WGS) entry which is preliminary data.</text>
</comment>
<dbReference type="Pfam" id="PF10523">
    <property type="entry name" value="BEN"/>
    <property type="match status" value="1"/>
</dbReference>
<feature type="compositionally biased region" description="Basic and acidic residues" evidence="1">
    <location>
        <begin position="105"/>
        <end position="116"/>
    </location>
</feature>
<dbReference type="GO" id="GO:0003677">
    <property type="term" value="F:DNA binding"/>
    <property type="evidence" value="ECO:0007669"/>
    <property type="project" value="InterPro"/>
</dbReference>
<accession>A0A9X0D3M9</accession>
<dbReference type="AlphaFoldDB" id="A0A9X0D3M9"/>
<evidence type="ECO:0000313" key="3">
    <source>
        <dbReference type="EMBL" id="KAJ7386112.1"/>
    </source>
</evidence>
<name>A0A9X0D3M9_9CNID</name>
<protein>
    <recommendedName>
        <fullName evidence="2">BEN domain-containing protein</fullName>
    </recommendedName>
</protein>
<gene>
    <name evidence="3" type="ORF">OS493_012456</name>
</gene>
<sequence>MSMRSKFKVPRYGLFYFEVDQTLSVVPLRKIQKVIEGDNTSKGSVVEIFYGSVLLKAELIAANDDDKLLHRQSLTFLADPKNAHLFPKESDDEEDSQDPGKVPKNRTDKPVEEISIPKKQQNKTAGKKRKAGDTSQPPRKGKANKGKPEATEVARFPPPSSVPVLTSDGTVPSAAVEPTCTSSVPVLTSDGTVPSAAVEPTLPLENPVSYSPVHSEAPSPKPSTPSARSVLSSLQSSPPNSPASPWRPAVRNRHRDNCMARHLFREPARAFNLPPELWLFLQNLDRRLENLTSMVEEVKSQTLLSGTNTRAPLLHSHSALTGQANHPITATHLPLERQHSQNSGYNSDESTEPQDNSLPDENDPLSSVLPQMPATPIQANSVSVNRMIVIRSEASSVKNFAVKVLREICTGQELVGRNICGVRGKQAVDPSKVEQIKGLVKRYYPAPPCESELSWRECRKAMDSYLRKLPRPN</sequence>
<dbReference type="EMBL" id="MU825878">
    <property type="protein sequence ID" value="KAJ7386112.1"/>
    <property type="molecule type" value="Genomic_DNA"/>
</dbReference>
<organism evidence="3 4">
    <name type="scientific">Desmophyllum pertusum</name>
    <dbReference type="NCBI Taxonomy" id="174260"/>
    <lineage>
        <taxon>Eukaryota</taxon>
        <taxon>Metazoa</taxon>
        <taxon>Cnidaria</taxon>
        <taxon>Anthozoa</taxon>
        <taxon>Hexacorallia</taxon>
        <taxon>Scleractinia</taxon>
        <taxon>Caryophylliina</taxon>
        <taxon>Caryophylliidae</taxon>
        <taxon>Desmophyllum</taxon>
    </lineage>
</organism>